<evidence type="ECO:0000256" key="2">
    <source>
        <dbReference type="ARBA" id="ARBA00023125"/>
    </source>
</evidence>
<dbReference type="EMBL" id="DVOF01000096">
    <property type="protein sequence ID" value="HIV02584.1"/>
    <property type="molecule type" value="Genomic_DNA"/>
</dbReference>
<evidence type="ECO:0000313" key="6">
    <source>
        <dbReference type="Proteomes" id="UP000886743"/>
    </source>
</evidence>
<dbReference type="InterPro" id="IPR018060">
    <property type="entry name" value="HTH_AraC"/>
</dbReference>
<dbReference type="Gene3D" id="1.10.10.60">
    <property type="entry name" value="Homeodomain-like"/>
    <property type="match status" value="2"/>
</dbReference>
<evidence type="ECO:0000259" key="4">
    <source>
        <dbReference type="PROSITE" id="PS01124"/>
    </source>
</evidence>
<dbReference type="InterPro" id="IPR009057">
    <property type="entry name" value="Homeodomain-like_sf"/>
</dbReference>
<dbReference type="Pfam" id="PF12833">
    <property type="entry name" value="HTH_18"/>
    <property type="match status" value="1"/>
</dbReference>
<organism evidence="5 6">
    <name type="scientific">Candidatus Aphodoplasma excrementigallinarum</name>
    <dbReference type="NCBI Taxonomy" id="2840673"/>
    <lineage>
        <taxon>Bacteria</taxon>
        <taxon>Bacillati</taxon>
        <taxon>Bacillota</taxon>
        <taxon>Clostridia</taxon>
        <taxon>Eubacteriales</taxon>
        <taxon>Candidatus Aphodoplasma</taxon>
    </lineage>
</organism>
<name>A0A9D1NH70_9FIRM</name>
<reference evidence="5" key="2">
    <citation type="journal article" date="2021" name="PeerJ">
        <title>Extensive microbial diversity within the chicken gut microbiome revealed by metagenomics and culture.</title>
        <authorList>
            <person name="Gilroy R."/>
            <person name="Ravi A."/>
            <person name="Getino M."/>
            <person name="Pursley I."/>
            <person name="Horton D.L."/>
            <person name="Alikhan N.F."/>
            <person name="Baker D."/>
            <person name="Gharbi K."/>
            <person name="Hall N."/>
            <person name="Watson M."/>
            <person name="Adriaenssens E.M."/>
            <person name="Foster-Nyarko E."/>
            <person name="Jarju S."/>
            <person name="Secka A."/>
            <person name="Antonio M."/>
            <person name="Oren A."/>
            <person name="Chaudhuri R.R."/>
            <person name="La Ragione R."/>
            <person name="Hildebrand F."/>
            <person name="Pallen M.J."/>
        </authorList>
    </citation>
    <scope>NUCLEOTIDE SEQUENCE</scope>
    <source>
        <strain evidence="5">4920</strain>
    </source>
</reference>
<dbReference type="PRINTS" id="PR00032">
    <property type="entry name" value="HTHARAC"/>
</dbReference>
<dbReference type="PROSITE" id="PS00041">
    <property type="entry name" value="HTH_ARAC_FAMILY_1"/>
    <property type="match status" value="1"/>
</dbReference>
<sequence>MVQQVTAYIDYLKHQHGLQVTVHDRTALLAPYMGELAAYNVHANPYCLYVKSQKNLWDRCRQKQDKVFAKCREGAFFGMCYAGVEEFVVPFFYEGAVAGFVSVSGYRKNAVQAQQRICTLSNEYRLDRGMLSSLYEEHLSPDIPDMGFVRTLIVPLCAMLSLLCSHTAQTYPEERYVSESNYIYGHIIVYLRKNYASKITLERLAAMCHCSKSYISHIFKKHSGLSVSAYVNQIRLSEAKRLLADTTLSVKEISDLVGFSDPNYFSSAFKKAFSTSPKQFRAGAPESAAP</sequence>
<accession>A0A9D1NH70</accession>
<dbReference type="SMART" id="SM00342">
    <property type="entry name" value="HTH_ARAC"/>
    <property type="match status" value="1"/>
</dbReference>
<dbReference type="PANTHER" id="PTHR43280">
    <property type="entry name" value="ARAC-FAMILY TRANSCRIPTIONAL REGULATOR"/>
    <property type="match status" value="1"/>
</dbReference>
<proteinExistence type="predicted"/>
<dbReference type="GO" id="GO:0003700">
    <property type="term" value="F:DNA-binding transcription factor activity"/>
    <property type="evidence" value="ECO:0007669"/>
    <property type="project" value="InterPro"/>
</dbReference>
<dbReference type="InterPro" id="IPR018062">
    <property type="entry name" value="HTH_AraC-typ_CS"/>
</dbReference>
<comment type="caution">
    <text evidence="5">The sequence shown here is derived from an EMBL/GenBank/DDBJ whole genome shotgun (WGS) entry which is preliminary data.</text>
</comment>
<dbReference type="PROSITE" id="PS01124">
    <property type="entry name" value="HTH_ARAC_FAMILY_2"/>
    <property type="match status" value="1"/>
</dbReference>
<evidence type="ECO:0000256" key="1">
    <source>
        <dbReference type="ARBA" id="ARBA00023015"/>
    </source>
</evidence>
<dbReference type="SUPFAM" id="SSF46689">
    <property type="entry name" value="Homeodomain-like"/>
    <property type="match status" value="2"/>
</dbReference>
<dbReference type="GO" id="GO:0043565">
    <property type="term" value="F:sequence-specific DNA binding"/>
    <property type="evidence" value="ECO:0007669"/>
    <property type="project" value="InterPro"/>
</dbReference>
<keyword evidence="3" id="KW-0804">Transcription</keyword>
<dbReference type="CDD" id="cd00093">
    <property type="entry name" value="HTH_XRE"/>
    <property type="match status" value="1"/>
</dbReference>
<dbReference type="AlphaFoldDB" id="A0A9D1NH70"/>
<reference evidence="5" key="1">
    <citation type="submission" date="2020-10" db="EMBL/GenBank/DDBJ databases">
        <authorList>
            <person name="Gilroy R."/>
        </authorList>
    </citation>
    <scope>NUCLEOTIDE SEQUENCE</scope>
    <source>
        <strain evidence="5">4920</strain>
    </source>
</reference>
<dbReference type="InterPro" id="IPR020449">
    <property type="entry name" value="Tscrpt_reg_AraC-type_HTH"/>
</dbReference>
<gene>
    <name evidence="5" type="ORF">IAC74_03345</name>
</gene>
<evidence type="ECO:0000313" key="5">
    <source>
        <dbReference type="EMBL" id="HIV02584.1"/>
    </source>
</evidence>
<dbReference type="InterPro" id="IPR001387">
    <property type="entry name" value="Cro/C1-type_HTH"/>
</dbReference>
<dbReference type="Proteomes" id="UP000886743">
    <property type="component" value="Unassembled WGS sequence"/>
</dbReference>
<keyword evidence="1" id="KW-0805">Transcription regulation</keyword>
<keyword evidence="2" id="KW-0238">DNA-binding</keyword>
<protein>
    <submittedName>
        <fullName evidence="5">Helix-turn-helix transcriptional regulator</fullName>
    </submittedName>
</protein>
<evidence type="ECO:0000256" key="3">
    <source>
        <dbReference type="ARBA" id="ARBA00023163"/>
    </source>
</evidence>
<dbReference type="PANTHER" id="PTHR43280:SF28">
    <property type="entry name" value="HTH-TYPE TRANSCRIPTIONAL ACTIVATOR RHAS"/>
    <property type="match status" value="1"/>
</dbReference>
<feature type="domain" description="HTH araC/xylS-type" evidence="4">
    <location>
        <begin position="185"/>
        <end position="283"/>
    </location>
</feature>